<dbReference type="InterPro" id="IPR029021">
    <property type="entry name" value="Prot-tyrosine_phosphatase-like"/>
</dbReference>
<dbReference type="PANTHER" id="PTHR31126:SF1">
    <property type="entry name" value="TYROSINE SPECIFIC PROTEIN PHOSPHATASES DOMAIN-CONTAINING PROTEIN"/>
    <property type="match status" value="1"/>
</dbReference>
<proteinExistence type="inferred from homology"/>
<reference evidence="3 4" key="1">
    <citation type="submission" date="2023-03" db="EMBL/GenBank/DDBJ databases">
        <title>NovoSphingobium album sp. nov. isolated from polycyclic aromatic hydrocarbons- and heavy-metal polluted soil.</title>
        <authorList>
            <person name="Liu Z."/>
            <person name="Wang K."/>
        </authorList>
    </citation>
    <scope>NUCLEOTIDE SEQUENCE [LARGE SCALE GENOMIC DNA]</scope>
    <source>
        <strain evidence="3 4">H3SJ31-1</strain>
    </source>
</reference>
<dbReference type="Pfam" id="PF13350">
    <property type="entry name" value="Y_phosphatase3"/>
    <property type="match status" value="1"/>
</dbReference>
<evidence type="ECO:0000256" key="1">
    <source>
        <dbReference type="ARBA" id="ARBA00009580"/>
    </source>
</evidence>
<gene>
    <name evidence="3" type="ORF">PYV00_07210</name>
</gene>
<dbReference type="Gene3D" id="3.90.190.10">
    <property type="entry name" value="Protein tyrosine phosphatase superfamily"/>
    <property type="match status" value="1"/>
</dbReference>
<feature type="signal peptide" evidence="2">
    <location>
        <begin position="1"/>
        <end position="23"/>
    </location>
</feature>
<evidence type="ECO:0000313" key="4">
    <source>
        <dbReference type="Proteomes" id="UP001216253"/>
    </source>
</evidence>
<dbReference type="PANTHER" id="PTHR31126">
    <property type="entry name" value="TYROSINE-PROTEIN PHOSPHATASE"/>
    <property type="match status" value="1"/>
</dbReference>
<dbReference type="EMBL" id="JARESE010000019">
    <property type="protein sequence ID" value="MDE8651505.1"/>
    <property type="molecule type" value="Genomic_DNA"/>
</dbReference>
<organism evidence="3 4">
    <name type="scientific">Novosphingobium album</name>
    <name type="common">ex Liu et al. 2023</name>
    <dbReference type="NCBI Taxonomy" id="3031130"/>
    <lineage>
        <taxon>Bacteria</taxon>
        <taxon>Pseudomonadati</taxon>
        <taxon>Pseudomonadota</taxon>
        <taxon>Alphaproteobacteria</taxon>
        <taxon>Sphingomonadales</taxon>
        <taxon>Sphingomonadaceae</taxon>
        <taxon>Novosphingobium</taxon>
    </lineage>
</organism>
<accession>A0ABT5WN81</accession>
<comment type="similarity">
    <text evidence="1">Belongs to the protein-tyrosine phosphatase family.</text>
</comment>
<dbReference type="InterPro" id="IPR026893">
    <property type="entry name" value="Tyr/Ser_Pase_IphP-type"/>
</dbReference>
<keyword evidence="4" id="KW-1185">Reference proteome</keyword>
<protein>
    <submittedName>
        <fullName evidence="3">Tyrosine-protein phosphatase</fullName>
    </submittedName>
</protein>
<name>A0ABT5WN81_9SPHN</name>
<dbReference type="SUPFAM" id="SSF52799">
    <property type="entry name" value="(Phosphotyrosine protein) phosphatases II"/>
    <property type="match status" value="1"/>
</dbReference>
<evidence type="ECO:0000256" key="2">
    <source>
        <dbReference type="SAM" id="SignalP"/>
    </source>
</evidence>
<feature type="chain" id="PRO_5047020025" evidence="2">
    <location>
        <begin position="24"/>
        <end position="362"/>
    </location>
</feature>
<evidence type="ECO:0000313" key="3">
    <source>
        <dbReference type="EMBL" id="MDE8651505.1"/>
    </source>
</evidence>
<comment type="caution">
    <text evidence="3">The sequence shown here is derived from an EMBL/GenBank/DDBJ whole genome shotgun (WGS) entry which is preliminary data.</text>
</comment>
<sequence length="362" mass="39051">MKRITLLTALPLLAMLAAPAAFAGTIASPTVERVAPDRLVLRWNDKDPVDVLQADRPDADAASATVVSARDRDGTHEVAFAPGAARPYFLLRDSRSGEVVHLAERVLPLQQGSNFRDVGGYPAAGGKHVRWGMIFRSGGQPMLTAADVKEVKQLGIANLIDLRSDEERVLAPTKLDGIPYNAIGYSMAEIMANMTQVGKNPANPMQGMENGYRAFPAQLAPHVRLVFRKLLAKEGPVLYNCSAGQDRTGFTTAMILSALGVPRETIYADYVLSTPSRQPRWELPEISDAMAGTNPIAGFFAKFQKDPAAAKAMPLVTQDGTPFLAFALAEIDSRWGSVDAYLEKEIGLTGADIAALRATYLE</sequence>
<keyword evidence="2" id="KW-0732">Signal</keyword>
<dbReference type="Proteomes" id="UP001216253">
    <property type="component" value="Unassembled WGS sequence"/>
</dbReference>
<dbReference type="RefSeq" id="WP_275227602.1">
    <property type="nucleotide sequence ID" value="NZ_JARESE010000019.1"/>
</dbReference>